<name>A0A9E7SVQ3_9EURY</name>
<dbReference type="EMBL" id="CP100355">
    <property type="protein sequence ID" value="UTF52513.1"/>
    <property type="molecule type" value="Genomic_DNA"/>
</dbReference>
<dbReference type="PROSITE" id="PS50801">
    <property type="entry name" value="STAS"/>
    <property type="match status" value="1"/>
</dbReference>
<dbReference type="RefSeq" id="WP_254156469.1">
    <property type="nucleotide sequence ID" value="NZ_CP100355.1"/>
</dbReference>
<protein>
    <submittedName>
        <fullName evidence="2">STAS domain-containing protein</fullName>
    </submittedName>
</protein>
<dbReference type="PANTHER" id="PTHR33745">
    <property type="entry name" value="RSBT ANTAGONIST PROTEIN RSBS-RELATED"/>
    <property type="match status" value="1"/>
</dbReference>
<proteinExistence type="predicted"/>
<gene>
    <name evidence="2" type="ORF">NGM29_12010</name>
</gene>
<dbReference type="PANTHER" id="PTHR33745:SF1">
    <property type="entry name" value="RSBT ANTAGONIST PROTEIN RSBS"/>
    <property type="match status" value="1"/>
</dbReference>
<accession>A0A9E7SVQ3</accession>
<feature type="domain" description="STAS" evidence="1">
    <location>
        <begin position="5"/>
        <end position="119"/>
    </location>
</feature>
<evidence type="ECO:0000259" key="1">
    <source>
        <dbReference type="PROSITE" id="PS50801"/>
    </source>
</evidence>
<dbReference type="InterPro" id="IPR002645">
    <property type="entry name" value="STAS_dom"/>
</dbReference>
<dbReference type="InterPro" id="IPR036513">
    <property type="entry name" value="STAS_dom_sf"/>
</dbReference>
<dbReference type="AlphaFoldDB" id="A0A9E7SVQ3"/>
<dbReference type="KEGG" id="sawl:NGM29_12010"/>
<evidence type="ECO:0000313" key="3">
    <source>
        <dbReference type="Proteomes" id="UP001056855"/>
    </source>
</evidence>
<dbReference type="InterPro" id="IPR051932">
    <property type="entry name" value="Bact_StressResp_Reg"/>
</dbReference>
<dbReference type="CDD" id="cd07041">
    <property type="entry name" value="STAS_RsbR_RsbS_like"/>
    <property type="match status" value="1"/>
</dbReference>
<dbReference type="GeneID" id="73290782"/>
<dbReference type="Pfam" id="PF01740">
    <property type="entry name" value="STAS"/>
    <property type="match status" value="1"/>
</dbReference>
<reference evidence="2" key="1">
    <citation type="submission" date="2022-06" db="EMBL/GenBank/DDBJ databases">
        <title>Diverse halophilic archaea isolated from saline environments.</title>
        <authorList>
            <person name="Cui H.-L."/>
        </authorList>
    </citation>
    <scope>NUCLEOTIDE SEQUENCE</scope>
    <source>
        <strain evidence="2">WLHS1</strain>
    </source>
</reference>
<dbReference type="SUPFAM" id="SSF52091">
    <property type="entry name" value="SpoIIaa-like"/>
    <property type="match status" value="1"/>
</dbReference>
<sequence length="124" mass="13291">MTHTDRVTVIQVRGTLIATLPPHPSDSTIDDLQERILERINQTNLERIEGVVLDVSDVQTVDSFFARVIVETAKMVELMGVRPILVGIGPAIAITVTELGFDLGGVQTARSIDAALDALGIDSG</sequence>
<evidence type="ECO:0000313" key="2">
    <source>
        <dbReference type="EMBL" id="UTF52513.1"/>
    </source>
</evidence>
<dbReference type="Proteomes" id="UP001056855">
    <property type="component" value="Chromosome"/>
</dbReference>
<organism evidence="2 3">
    <name type="scientific">Natronosalvus rutilus</name>
    <dbReference type="NCBI Taxonomy" id="2953753"/>
    <lineage>
        <taxon>Archaea</taxon>
        <taxon>Methanobacteriati</taxon>
        <taxon>Methanobacteriota</taxon>
        <taxon>Stenosarchaea group</taxon>
        <taxon>Halobacteria</taxon>
        <taxon>Halobacteriales</taxon>
        <taxon>Natrialbaceae</taxon>
        <taxon>Natronosalvus</taxon>
    </lineage>
</organism>
<keyword evidence="3" id="KW-1185">Reference proteome</keyword>
<dbReference type="Gene3D" id="3.30.750.24">
    <property type="entry name" value="STAS domain"/>
    <property type="match status" value="1"/>
</dbReference>